<dbReference type="PANTHER" id="PTHR15131">
    <property type="entry name" value="SMALL NUCLEAR RNA ACTIVATING COMPLEX, POLYPEPTIDE 1"/>
    <property type="match status" value="1"/>
</dbReference>
<proteinExistence type="predicted"/>
<sequence length="303" mass="35778">MSKKTIKRERKSLIYHYDTEIASAFKVDCEEFLDEFESLQSFNYSDFVEIWQHKNFSYIFAGQNYALLLKEFCENCFYSVKKFIMFPRTLYSQIGAFYLLYGLYYKQPVRDWVKIRLTLDEYERIVELIQEMSNRDQLDAVYIFAKMKAENVFTYVAQRRQLGPEDRFVKCIQLYYNDTFTSSKTQSSIVKFDEICTSSELVRQLQSTNAEYQEMLKKYSDVYPGISTFTSTIIDDLEAARRKFNCGDPTPEDVSNKESVRETRQSIREKAMKNQHAVYRGSREVVTAVDDHAMEFSDISDSD</sequence>
<dbReference type="Pfam" id="PF09808">
    <property type="entry name" value="SNAPC1"/>
    <property type="match status" value="1"/>
</dbReference>
<keyword evidence="2" id="KW-1185">Reference proteome</keyword>
<dbReference type="GO" id="GO:0042796">
    <property type="term" value="P:snRNA transcription by RNA polymerase III"/>
    <property type="evidence" value="ECO:0007669"/>
    <property type="project" value="TreeGrafter"/>
</dbReference>
<dbReference type="GO" id="GO:0042795">
    <property type="term" value="P:snRNA transcription by RNA polymerase II"/>
    <property type="evidence" value="ECO:0007669"/>
    <property type="project" value="TreeGrafter"/>
</dbReference>
<dbReference type="Proteomes" id="UP001153737">
    <property type="component" value="Chromosome 2"/>
</dbReference>
<name>A0A9P0DI91_PHACE</name>
<dbReference type="PANTHER" id="PTHR15131:SF3">
    <property type="entry name" value="SNRNA-ACTIVATING PROTEIN COMPLEX SUBUNIT 1"/>
    <property type="match status" value="1"/>
</dbReference>
<evidence type="ECO:0000313" key="2">
    <source>
        <dbReference type="Proteomes" id="UP001153737"/>
    </source>
</evidence>
<accession>A0A9P0DI91</accession>
<gene>
    <name evidence="1" type="ORF">PHAECO_LOCUS6359</name>
</gene>
<dbReference type="AlphaFoldDB" id="A0A9P0DI91"/>
<reference evidence="1" key="2">
    <citation type="submission" date="2022-10" db="EMBL/GenBank/DDBJ databases">
        <authorList>
            <consortium name="ENA_rothamsted_submissions"/>
            <consortium name="culmorum"/>
            <person name="King R."/>
        </authorList>
    </citation>
    <scope>NUCLEOTIDE SEQUENCE</scope>
</reference>
<dbReference type="GO" id="GO:0043565">
    <property type="term" value="F:sequence-specific DNA binding"/>
    <property type="evidence" value="ECO:0007669"/>
    <property type="project" value="TreeGrafter"/>
</dbReference>
<dbReference type="EMBL" id="OU896708">
    <property type="protein sequence ID" value="CAH1155535.1"/>
    <property type="molecule type" value="Genomic_DNA"/>
</dbReference>
<dbReference type="GO" id="GO:0019185">
    <property type="term" value="C:snRNA-activating protein complex"/>
    <property type="evidence" value="ECO:0007669"/>
    <property type="project" value="TreeGrafter"/>
</dbReference>
<protein>
    <recommendedName>
        <fullName evidence="3">snRNA-activating protein complex subunit 1</fullName>
    </recommendedName>
</protein>
<dbReference type="InterPro" id="IPR019188">
    <property type="entry name" value="SNAPC1"/>
</dbReference>
<organism evidence="1 2">
    <name type="scientific">Phaedon cochleariae</name>
    <name type="common">Mustard beetle</name>
    <dbReference type="NCBI Taxonomy" id="80249"/>
    <lineage>
        <taxon>Eukaryota</taxon>
        <taxon>Metazoa</taxon>
        <taxon>Ecdysozoa</taxon>
        <taxon>Arthropoda</taxon>
        <taxon>Hexapoda</taxon>
        <taxon>Insecta</taxon>
        <taxon>Pterygota</taxon>
        <taxon>Neoptera</taxon>
        <taxon>Endopterygota</taxon>
        <taxon>Coleoptera</taxon>
        <taxon>Polyphaga</taxon>
        <taxon>Cucujiformia</taxon>
        <taxon>Chrysomeloidea</taxon>
        <taxon>Chrysomelidae</taxon>
        <taxon>Chrysomelinae</taxon>
        <taxon>Chrysomelini</taxon>
        <taxon>Phaedon</taxon>
    </lineage>
</organism>
<dbReference type="OrthoDB" id="20127at2759"/>
<evidence type="ECO:0000313" key="1">
    <source>
        <dbReference type="EMBL" id="CAH1155535.1"/>
    </source>
</evidence>
<evidence type="ECO:0008006" key="3">
    <source>
        <dbReference type="Google" id="ProtNLM"/>
    </source>
</evidence>
<reference evidence="1" key="1">
    <citation type="submission" date="2022-01" db="EMBL/GenBank/DDBJ databases">
        <authorList>
            <person name="King R."/>
        </authorList>
    </citation>
    <scope>NUCLEOTIDE SEQUENCE</scope>
</reference>